<evidence type="ECO:0000313" key="2">
    <source>
        <dbReference type="Proteomes" id="UP000516072"/>
    </source>
</evidence>
<dbReference type="Proteomes" id="UP000516072">
    <property type="component" value="Chromosome"/>
</dbReference>
<reference evidence="1 2" key="1">
    <citation type="submission" date="2020-03" db="EMBL/GenBank/DDBJ databases">
        <authorList>
            <person name="Picone N."/>
        </authorList>
    </citation>
    <scope>NUCLEOTIDE SEQUENCE [LARGE SCALE GENOMIC DNA]</scope>
    <source>
        <strain evidence="1">NSCAC1</strain>
    </source>
</reference>
<dbReference type="AlphaFoldDB" id="A0A7G1QB17"/>
<evidence type="ECO:0000313" key="1">
    <source>
        <dbReference type="EMBL" id="CAB1277085.1"/>
    </source>
</evidence>
<protein>
    <recommendedName>
        <fullName evidence="3">ParB/Sulfiredoxin domain-containing protein</fullName>
    </recommendedName>
</protein>
<dbReference type="RefSeq" id="WP_197744161.1">
    <property type="nucleotide sequence ID" value="NZ_LR778175.1"/>
</dbReference>
<proteinExistence type="predicted"/>
<sequence length="125" mass="14600">MRKQYHFRNSSDGILAWDIHKLVLLTSKLKIEVIPLNSILELNEPYWYSNNEIPSCKSIANHMRLVQEADLTYPIILCPNKRVMDGMHRVVKALLEGHTHIYGYFLPTLPNPDYIITDSEDFPYL</sequence>
<keyword evidence="2" id="KW-1185">Reference proteome</keyword>
<accession>A0A7G1QB17</accession>
<name>A0A7G1QB17_9GAMM</name>
<evidence type="ECO:0008006" key="3">
    <source>
        <dbReference type="Google" id="ProtNLM"/>
    </source>
</evidence>
<dbReference type="KEGG" id="ntg:NSCAC_1494"/>
<dbReference type="EMBL" id="LR778175">
    <property type="protein sequence ID" value="CAB1277085.1"/>
    <property type="molecule type" value="Genomic_DNA"/>
</dbReference>
<gene>
    <name evidence="1" type="ORF">NSCAC_1494</name>
</gene>
<organism evidence="1 2">
    <name type="scientific">Candidatus Nitrosacidococcus tergens</name>
    <dbReference type="NCBI Taxonomy" id="553981"/>
    <lineage>
        <taxon>Bacteria</taxon>
        <taxon>Pseudomonadati</taxon>
        <taxon>Pseudomonadota</taxon>
        <taxon>Gammaproteobacteria</taxon>
        <taxon>Chromatiales</taxon>
        <taxon>Chromatiaceae</taxon>
        <taxon>Candidatus Nitrosacidococcus</taxon>
    </lineage>
</organism>